<dbReference type="Proteomes" id="UP000092555">
    <property type="component" value="Unassembled WGS sequence"/>
</dbReference>
<dbReference type="GeneID" id="30031251"/>
<name>A0A1A0GWK6_9ASCO</name>
<evidence type="ECO:0000313" key="2">
    <source>
        <dbReference type="EMBL" id="OBA16113.1"/>
    </source>
</evidence>
<evidence type="ECO:0000256" key="1">
    <source>
        <dbReference type="SAM" id="MobiDB-lite"/>
    </source>
</evidence>
<accession>A0A1A0GWK6</accession>
<evidence type="ECO:0000313" key="3">
    <source>
        <dbReference type="Proteomes" id="UP000092555"/>
    </source>
</evidence>
<comment type="caution">
    <text evidence="2">The sequence shown here is derived from an EMBL/GenBank/DDBJ whole genome shotgun (WGS) entry which is preliminary data.</text>
</comment>
<feature type="compositionally biased region" description="Polar residues" evidence="1">
    <location>
        <begin position="15"/>
        <end position="30"/>
    </location>
</feature>
<gene>
    <name evidence="2" type="ORF">METBIDRAFT_48180</name>
</gene>
<dbReference type="OrthoDB" id="5414461at2759"/>
<protein>
    <submittedName>
        <fullName evidence="2">Uncharacterized protein</fullName>
    </submittedName>
</protein>
<organism evidence="2 3">
    <name type="scientific">Metschnikowia bicuspidata var. bicuspidata NRRL YB-4993</name>
    <dbReference type="NCBI Taxonomy" id="869754"/>
    <lineage>
        <taxon>Eukaryota</taxon>
        <taxon>Fungi</taxon>
        <taxon>Dikarya</taxon>
        <taxon>Ascomycota</taxon>
        <taxon>Saccharomycotina</taxon>
        <taxon>Pichiomycetes</taxon>
        <taxon>Metschnikowiaceae</taxon>
        <taxon>Metschnikowia</taxon>
    </lineage>
</organism>
<reference evidence="2 3" key="1">
    <citation type="submission" date="2016-05" db="EMBL/GenBank/DDBJ databases">
        <title>Comparative genomics of biotechnologically important yeasts.</title>
        <authorList>
            <consortium name="DOE Joint Genome Institute"/>
            <person name="Riley R."/>
            <person name="Haridas S."/>
            <person name="Wolfe K.H."/>
            <person name="Lopes M.R."/>
            <person name="Hittinger C.T."/>
            <person name="Goker M."/>
            <person name="Salamov A."/>
            <person name="Wisecaver J."/>
            <person name="Long T.M."/>
            <person name="Aerts A.L."/>
            <person name="Barry K."/>
            <person name="Choi C."/>
            <person name="Clum A."/>
            <person name="Coughlan A.Y."/>
            <person name="Deshpande S."/>
            <person name="Douglass A.P."/>
            <person name="Hanson S.J."/>
            <person name="Klenk H.-P."/>
            <person name="LaButti K."/>
            <person name="Lapidus A."/>
            <person name="Lindquist E."/>
            <person name="Lipzen A."/>
            <person name="Meier-kolthoff J.P."/>
            <person name="Ohm R.A."/>
            <person name="Otillar R.P."/>
            <person name="Pangilinan J."/>
            <person name="Peng Y."/>
            <person name="Rokas A."/>
            <person name="Rosa C.A."/>
            <person name="Scheuner C."/>
            <person name="Sibirny A.A."/>
            <person name="Slot J.C."/>
            <person name="Stielow J.B."/>
            <person name="Sun H."/>
            <person name="Kurtzman C.P."/>
            <person name="Blackwell M."/>
            <person name="Grigoriev I.V."/>
            <person name="Jeffries T.W."/>
        </authorList>
    </citation>
    <scope>NUCLEOTIDE SEQUENCE [LARGE SCALE GENOMIC DNA]</scope>
    <source>
        <strain evidence="2 3">NRRL YB-4993</strain>
    </source>
</reference>
<dbReference type="AlphaFoldDB" id="A0A1A0GWK6"/>
<proteinExistence type="predicted"/>
<dbReference type="EMBL" id="LXTC01000019">
    <property type="protein sequence ID" value="OBA16113.1"/>
    <property type="molecule type" value="Genomic_DNA"/>
</dbReference>
<feature type="region of interest" description="Disordered" evidence="1">
    <location>
        <begin position="1"/>
        <end position="30"/>
    </location>
</feature>
<dbReference type="STRING" id="869754.A0A1A0GWK6"/>
<sequence length="66" mass="6962">MPKSSLHGSGRGLLVSNSQTQASGVASSMDSDLEAFSHNPAVGRFGPMASQTGPNTNYLNERFLSY</sequence>
<dbReference type="RefSeq" id="XP_018709229.1">
    <property type="nucleotide sequence ID" value="XM_018858275.1"/>
</dbReference>
<keyword evidence="3" id="KW-1185">Reference proteome</keyword>